<gene>
    <name evidence="1" type="ORF">RGR602_PC01601</name>
</gene>
<reference evidence="1 2" key="1">
    <citation type="submission" date="2013-11" db="EMBL/GenBank/DDBJ databases">
        <title>Complete genome sequence of Rhizobium gallicum bv. gallicum R602.</title>
        <authorList>
            <person name="Bustos P."/>
            <person name="Santamaria R.I."/>
            <person name="Lozano L."/>
            <person name="Acosta J.L."/>
            <person name="Ormeno-Orrillo E."/>
            <person name="Rogel M.A."/>
            <person name="Romero D."/>
            <person name="Cevallos M.A."/>
            <person name="Martinez-Romero E."/>
            <person name="Gonzalez V."/>
        </authorList>
    </citation>
    <scope>NUCLEOTIDE SEQUENCE [LARGE SCALE GENOMIC DNA]</scope>
    <source>
        <strain evidence="1 2">R602</strain>
        <plasmid evidence="1 2">pRgalR602c</plasmid>
    </source>
</reference>
<dbReference type="EMBL" id="CP006880">
    <property type="protein sequence ID" value="AJD45627.1"/>
    <property type="molecule type" value="Genomic_DNA"/>
</dbReference>
<protein>
    <submittedName>
        <fullName evidence="1">Uncharacterized protein</fullName>
    </submittedName>
</protein>
<accession>A0A0B4XGR7</accession>
<geneLocation type="plasmid" evidence="1 2">
    <name>pRgalR602c</name>
</geneLocation>
<keyword evidence="1" id="KW-0614">Plasmid</keyword>
<keyword evidence="2" id="KW-1185">Reference proteome</keyword>
<sequence>MSTPAIDKISLTSQHLIVEYTSTESIFGMVAPSYKIKGVKVVGTSHLQVMRYVYTIARVEDLYFEGDKLQHMPGFRELVTEWIKPGQQIVSVPNGRTSIAHVYTGKKNIAQISAVEKYKATVPMGFLDIIGKDPTPKKILYGNPAVPFIQQGDDKPMAAAYYNSATNQFEILRQFDKHSLLQNFQRRFSKAMTATG</sequence>
<dbReference type="RefSeq" id="WP_040115797.1">
    <property type="nucleotide sequence ID" value="NZ_CP006880.1"/>
</dbReference>
<dbReference type="Proteomes" id="UP000031368">
    <property type="component" value="Plasmid pRgalR602c"/>
</dbReference>
<dbReference type="AlphaFoldDB" id="A0A0B4XGR7"/>
<organism evidence="1 2">
    <name type="scientific">Rhizobium gallicum bv. gallicum R602sp</name>
    <dbReference type="NCBI Taxonomy" id="1041138"/>
    <lineage>
        <taxon>Bacteria</taxon>
        <taxon>Pseudomonadati</taxon>
        <taxon>Pseudomonadota</taxon>
        <taxon>Alphaproteobacteria</taxon>
        <taxon>Hyphomicrobiales</taxon>
        <taxon>Rhizobiaceae</taxon>
        <taxon>Rhizobium/Agrobacterium group</taxon>
        <taxon>Rhizobium</taxon>
    </lineage>
</organism>
<proteinExistence type="predicted"/>
<evidence type="ECO:0000313" key="2">
    <source>
        <dbReference type="Proteomes" id="UP000031368"/>
    </source>
</evidence>
<name>A0A0B4XGR7_9HYPH</name>
<dbReference type="HOGENOM" id="CLU_1389245_0_0_5"/>
<dbReference type="KEGG" id="rga:RGR602_PC01601"/>
<evidence type="ECO:0000313" key="1">
    <source>
        <dbReference type="EMBL" id="AJD45627.1"/>
    </source>
</evidence>